<name>A0ABU7GEU3_9SPHN</name>
<protein>
    <recommendedName>
        <fullName evidence="3">Haemolysin activator HlyB C-terminal domain-containing protein</fullName>
    </recommendedName>
</protein>
<gene>
    <name evidence="1" type="ORF">VRS74_07020</name>
</gene>
<organism evidence="1 2">
    <name type="scientific">Altererythrobacter litoralis</name>
    <dbReference type="NCBI Taxonomy" id="3113904"/>
    <lineage>
        <taxon>Bacteria</taxon>
        <taxon>Pseudomonadati</taxon>
        <taxon>Pseudomonadota</taxon>
        <taxon>Alphaproteobacteria</taxon>
        <taxon>Sphingomonadales</taxon>
        <taxon>Erythrobacteraceae</taxon>
        <taxon>Altererythrobacter</taxon>
    </lineage>
</organism>
<evidence type="ECO:0000313" key="1">
    <source>
        <dbReference type="EMBL" id="MEE1877436.1"/>
    </source>
</evidence>
<reference evidence="1 2" key="1">
    <citation type="submission" date="2024-01" db="EMBL/GenBank/DDBJ databases">
        <title>The genome sequence of Erythrobacteraceae sp. strain 1XM1-14.</title>
        <authorList>
            <person name="Liu Y."/>
        </authorList>
    </citation>
    <scope>NUCLEOTIDE SEQUENCE [LARGE SCALE GENOMIC DNA]</scope>
    <source>
        <strain evidence="1 2">1XM1-14</strain>
    </source>
</reference>
<comment type="caution">
    <text evidence="1">The sequence shown here is derived from an EMBL/GenBank/DDBJ whole genome shotgun (WGS) entry which is preliminary data.</text>
</comment>
<accession>A0ABU7GEU3</accession>
<keyword evidence="2" id="KW-1185">Reference proteome</keyword>
<dbReference type="EMBL" id="JAZDQV010000005">
    <property type="protein sequence ID" value="MEE1877436.1"/>
    <property type="molecule type" value="Genomic_DNA"/>
</dbReference>
<evidence type="ECO:0008006" key="3">
    <source>
        <dbReference type="Google" id="ProtNLM"/>
    </source>
</evidence>
<evidence type="ECO:0000313" key="2">
    <source>
        <dbReference type="Proteomes" id="UP001343492"/>
    </source>
</evidence>
<dbReference type="Proteomes" id="UP001343492">
    <property type="component" value="Unassembled WGS sequence"/>
</dbReference>
<proteinExistence type="predicted"/>
<dbReference type="RefSeq" id="WP_354144536.1">
    <property type="nucleotide sequence ID" value="NZ_JAZDQV010000005.1"/>
</dbReference>
<sequence>MIGNKGISERPRRGQPLIMLAVRLSVWVGSRVVMWESPLPGAIELRELVAPVLASREMPSVAAAPDQEPRVSTNLSETYTPSYVPSVAAPLAWNDPVAPPLSAAPHASAGHQLLWMAAMSYLPVPQAVNERLARAVPPGSVVPALPKRSLPGVERWSLDGWALWRAGSGSGAVSEGRAPTYGASQAGAVLRYHLSPSNARDPQAYVRAYRALISGSESELAAGLSARPFSRVPLRAHAELRVTEFADGTRLRPAGFVTTELPAVRLPVGLRGEAYAQAGYVGGEAATPFADEQLHLLRSVSSFDLGEVSVGAAAWGGAQKGAERIDLGPSVRFDLSIGEAPARLSVDYRERVAGEAEPPSGLAVTLSTRF</sequence>